<accession>A0A9K3D596</accession>
<keyword evidence="2" id="KW-1185">Reference proteome</keyword>
<evidence type="ECO:0000313" key="1">
    <source>
        <dbReference type="EMBL" id="GIQ89131.1"/>
    </source>
</evidence>
<dbReference type="AlphaFoldDB" id="A0A9K3D596"/>
<feature type="non-terminal residue" evidence="1">
    <location>
        <position position="178"/>
    </location>
</feature>
<name>A0A9K3D596_9EUKA</name>
<comment type="caution">
    <text evidence="1">The sequence shown here is derived from an EMBL/GenBank/DDBJ whole genome shotgun (WGS) entry which is preliminary data.</text>
</comment>
<protein>
    <submittedName>
        <fullName evidence="1">Uncharacterized protein</fullName>
    </submittedName>
</protein>
<proteinExistence type="predicted"/>
<organism evidence="1 2">
    <name type="scientific">Kipferlia bialata</name>
    <dbReference type="NCBI Taxonomy" id="797122"/>
    <lineage>
        <taxon>Eukaryota</taxon>
        <taxon>Metamonada</taxon>
        <taxon>Carpediemonas-like organisms</taxon>
        <taxon>Kipferlia</taxon>
    </lineage>
</organism>
<dbReference type="EMBL" id="BDIP01004718">
    <property type="protein sequence ID" value="GIQ89131.1"/>
    <property type="molecule type" value="Genomic_DNA"/>
</dbReference>
<gene>
    <name evidence="1" type="ORF">KIPB_011530</name>
</gene>
<reference evidence="1 2" key="1">
    <citation type="journal article" date="2018" name="PLoS ONE">
        <title>The draft genome of Kipferlia bialata reveals reductive genome evolution in fornicate parasites.</title>
        <authorList>
            <person name="Tanifuji G."/>
            <person name="Takabayashi S."/>
            <person name="Kume K."/>
            <person name="Takagi M."/>
            <person name="Nakayama T."/>
            <person name="Kamikawa R."/>
            <person name="Inagaki Y."/>
            <person name="Hashimoto T."/>
        </authorList>
    </citation>
    <scope>NUCLEOTIDE SEQUENCE [LARGE SCALE GENOMIC DNA]</scope>
    <source>
        <strain evidence="1">NY0173</strain>
    </source>
</reference>
<sequence>MGNSPSTGRPPRRSMFDRVVGGLLNRDHVRDVVLSSTVTGPAERAQGPAETCDTSHNAIHTQVLETVSLPNPITLDKDSLALRPMPSDTQGRSTLSFSYSSTCPVTVRVYYVARLTRDVDVPVACDKSHSRQMPAGDHTIDVTHAPYAFASLTPLQRRTTLTTAPIVIHIDVEGYNPA</sequence>
<dbReference type="Proteomes" id="UP000265618">
    <property type="component" value="Unassembled WGS sequence"/>
</dbReference>
<evidence type="ECO:0000313" key="2">
    <source>
        <dbReference type="Proteomes" id="UP000265618"/>
    </source>
</evidence>